<dbReference type="Gene3D" id="3.30.70.1520">
    <property type="entry name" value="Heterotetrameric sarcosine oxidase"/>
    <property type="match status" value="1"/>
</dbReference>
<dbReference type="InterPro" id="IPR007375">
    <property type="entry name" value="SoxG"/>
</dbReference>
<organism evidence="1 2">
    <name type="scientific">Pseudomonas quercus</name>
    <dbReference type="NCBI Taxonomy" id="2722792"/>
    <lineage>
        <taxon>Bacteria</taxon>
        <taxon>Pseudomonadati</taxon>
        <taxon>Pseudomonadota</taxon>
        <taxon>Gammaproteobacteria</taxon>
        <taxon>Pseudomonadales</taxon>
        <taxon>Pseudomonadaceae</taxon>
        <taxon>Pseudomonas</taxon>
    </lineage>
</organism>
<gene>
    <name evidence="1" type="primary">soxG</name>
    <name evidence="1" type="ORF">HBH25_18695</name>
</gene>
<proteinExistence type="predicted"/>
<dbReference type="InterPro" id="IPR006280">
    <property type="entry name" value="SoxG_het"/>
</dbReference>
<dbReference type="Proteomes" id="UP000746535">
    <property type="component" value="Unassembled WGS sequence"/>
</dbReference>
<dbReference type="EMBL" id="JAAVJI010000013">
    <property type="protein sequence ID" value="NJP02876.1"/>
    <property type="molecule type" value="Genomic_DNA"/>
</dbReference>
<comment type="caution">
    <text evidence="1">The sequence shown here is derived from an EMBL/GenBank/DDBJ whole genome shotgun (WGS) entry which is preliminary data.</text>
</comment>
<dbReference type="Pfam" id="PF04268">
    <property type="entry name" value="SoxG"/>
    <property type="match status" value="1"/>
</dbReference>
<dbReference type="SUPFAM" id="SSF103025">
    <property type="entry name" value="Folate-binding domain"/>
    <property type="match status" value="1"/>
</dbReference>
<evidence type="ECO:0000313" key="2">
    <source>
        <dbReference type="Proteomes" id="UP000746535"/>
    </source>
</evidence>
<protein>
    <submittedName>
        <fullName evidence="1">Sarcosine oxidase subunit gamma family protein</fullName>
    </submittedName>
</protein>
<dbReference type="InterPro" id="IPR027266">
    <property type="entry name" value="TrmE/GcvT-like"/>
</dbReference>
<accession>A0ABX0YL88</accession>
<sequence length="210" mass="22674">MTTANLYQQRPDGAVKAETPLHHADLASLVGKGRANAGVTLREKKLLGHLTVRGDAANPAFAGGVHKALGLELPAALAVSGSGDTTLQWMGPDEWLFICPGGEEFAAEQRLHEALNGQHVQVVNVSGGQTVLELTGPNVRDVLMKSTSYDVHPDNFPVGKGVGTVFAKSQLIIRRMGESTWELVIRRSFADYWWMWLQDASAEYGLAIAD</sequence>
<name>A0ABX0YL88_9PSED</name>
<keyword evidence="2" id="KW-1185">Reference proteome</keyword>
<dbReference type="NCBIfam" id="TIGR01375">
    <property type="entry name" value="soxG"/>
    <property type="match status" value="1"/>
</dbReference>
<dbReference type="RefSeq" id="WP_168085449.1">
    <property type="nucleotide sequence ID" value="NZ_JAAVJI010000013.1"/>
</dbReference>
<reference evidence="1 2" key="1">
    <citation type="submission" date="2020-03" db="EMBL/GenBank/DDBJ databases">
        <authorList>
            <person name="Wang L."/>
            <person name="He N."/>
            <person name="Li Y."/>
            <person name="Fang Y."/>
            <person name="Zhang F."/>
        </authorList>
    </citation>
    <scope>NUCLEOTIDE SEQUENCE [LARGE SCALE GENOMIC DNA]</scope>
    <source>
        <strain evidence="2">hsmgli-8</strain>
    </source>
</reference>
<dbReference type="Gene3D" id="3.30.1360.120">
    <property type="entry name" value="Probable tRNA modification gtpase trme, domain 1"/>
    <property type="match status" value="1"/>
</dbReference>
<evidence type="ECO:0000313" key="1">
    <source>
        <dbReference type="EMBL" id="NJP02876.1"/>
    </source>
</evidence>